<protein>
    <submittedName>
        <fullName evidence="2">DedA family protein</fullName>
    </submittedName>
</protein>
<sequence length="204" mass="22839">MFLRKTLDWGHHLVKVTYDYMLELAARKNAMLFLFIVAFVESSFFPIPPDIMLIPMVLATPAKAYRIAGLATVASVLGGYFGYLIGVFGYDLIAKPILTFYGYMSQFDVFKGYYHEWGAWIVFGAGLTPFPYKVVTIASGVVHLDLLVFTVASVLARGGRFFLVAWLLKKYGEPMKEFIDKNLGVLSVLFVLLLVGGFAAIKFF</sequence>
<dbReference type="Proteomes" id="UP000824107">
    <property type="component" value="Unassembled WGS sequence"/>
</dbReference>
<feature type="transmembrane region" description="Helical" evidence="1">
    <location>
        <begin position="183"/>
        <end position="201"/>
    </location>
</feature>
<feature type="transmembrane region" description="Helical" evidence="1">
    <location>
        <begin position="67"/>
        <end position="93"/>
    </location>
</feature>
<organism evidence="2 3">
    <name type="scientific">Candidatus Scatocola faecipullorum</name>
    <dbReference type="NCBI Taxonomy" id="2840917"/>
    <lineage>
        <taxon>Bacteria</taxon>
        <taxon>Pseudomonadati</taxon>
        <taxon>Pseudomonadota</taxon>
        <taxon>Alphaproteobacteria</taxon>
        <taxon>Rhodospirillales</taxon>
        <taxon>Rhodospirillaceae</taxon>
        <taxon>Rhodospirillaceae incertae sedis</taxon>
        <taxon>Candidatus Scatocola</taxon>
    </lineage>
</organism>
<evidence type="ECO:0000313" key="3">
    <source>
        <dbReference type="Proteomes" id="UP000824107"/>
    </source>
</evidence>
<feature type="transmembrane region" description="Helical" evidence="1">
    <location>
        <begin position="146"/>
        <end position="168"/>
    </location>
</feature>
<dbReference type="GO" id="GO:0005886">
    <property type="term" value="C:plasma membrane"/>
    <property type="evidence" value="ECO:0007669"/>
    <property type="project" value="TreeGrafter"/>
</dbReference>
<gene>
    <name evidence="2" type="ORF">IAD20_06070</name>
</gene>
<dbReference type="PANTHER" id="PTHR42709">
    <property type="entry name" value="ALKALINE PHOSPHATASE LIKE PROTEIN"/>
    <property type="match status" value="1"/>
</dbReference>
<keyword evidence="1" id="KW-1133">Transmembrane helix</keyword>
<comment type="caution">
    <text evidence="2">The sequence shown here is derived from an EMBL/GenBank/DDBJ whole genome shotgun (WGS) entry which is preliminary data.</text>
</comment>
<reference evidence="2" key="2">
    <citation type="journal article" date="2021" name="PeerJ">
        <title>Extensive microbial diversity within the chicken gut microbiome revealed by metagenomics and culture.</title>
        <authorList>
            <person name="Gilroy R."/>
            <person name="Ravi A."/>
            <person name="Getino M."/>
            <person name="Pursley I."/>
            <person name="Horton D.L."/>
            <person name="Alikhan N.F."/>
            <person name="Baker D."/>
            <person name="Gharbi K."/>
            <person name="Hall N."/>
            <person name="Watson M."/>
            <person name="Adriaenssens E.M."/>
            <person name="Foster-Nyarko E."/>
            <person name="Jarju S."/>
            <person name="Secka A."/>
            <person name="Antonio M."/>
            <person name="Oren A."/>
            <person name="Chaudhuri R.R."/>
            <person name="La Ragione R."/>
            <person name="Hildebrand F."/>
            <person name="Pallen M.J."/>
        </authorList>
    </citation>
    <scope>NUCLEOTIDE SEQUENCE</scope>
    <source>
        <strain evidence="2">ChiW3-316</strain>
    </source>
</reference>
<accession>A0A9D1SAV2</accession>
<dbReference type="EMBL" id="DVNC01000038">
    <property type="protein sequence ID" value="HIU53629.1"/>
    <property type="molecule type" value="Genomic_DNA"/>
</dbReference>
<reference evidence="2" key="1">
    <citation type="submission" date="2020-10" db="EMBL/GenBank/DDBJ databases">
        <authorList>
            <person name="Gilroy R."/>
        </authorList>
    </citation>
    <scope>NUCLEOTIDE SEQUENCE</scope>
    <source>
        <strain evidence="2">ChiW3-316</strain>
    </source>
</reference>
<feature type="transmembrane region" description="Helical" evidence="1">
    <location>
        <begin position="114"/>
        <end position="134"/>
    </location>
</feature>
<proteinExistence type="predicted"/>
<dbReference type="InterPro" id="IPR051311">
    <property type="entry name" value="DedA_domain"/>
</dbReference>
<evidence type="ECO:0000256" key="1">
    <source>
        <dbReference type="SAM" id="Phobius"/>
    </source>
</evidence>
<feature type="transmembrane region" description="Helical" evidence="1">
    <location>
        <begin position="30"/>
        <end position="47"/>
    </location>
</feature>
<dbReference type="PANTHER" id="PTHR42709:SF11">
    <property type="entry name" value="DEDA FAMILY PROTEIN"/>
    <property type="match status" value="1"/>
</dbReference>
<dbReference type="AlphaFoldDB" id="A0A9D1SAV2"/>
<name>A0A9D1SAV2_9PROT</name>
<evidence type="ECO:0000313" key="2">
    <source>
        <dbReference type="EMBL" id="HIU53629.1"/>
    </source>
</evidence>
<keyword evidence="1" id="KW-0472">Membrane</keyword>
<keyword evidence="1" id="KW-0812">Transmembrane</keyword>